<evidence type="ECO:0000256" key="1">
    <source>
        <dbReference type="SAM" id="SignalP"/>
    </source>
</evidence>
<keyword evidence="3" id="KW-1185">Reference proteome</keyword>
<protein>
    <submittedName>
        <fullName evidence="2">DUF3019 domain-containing protein</fullName>
    </submittedName>
</protein>
<dbReference type="Pfam" id="PF11456">
    <property type="entry name" value="DUF3019"/>
    <property type="match status" value="1"/>
</dbReference>
<gene>
    <name evidence="2" type="ORF">HG263_13020</name>
</gene>
<accession>A0A849VDH9</accession>
<dbReference type="RefSeq" id="WP_171626517.1">
    <property type="nucleotide sequence ID" value="NZ_JABBPG010000005.1"/>
</dbReference>
<proteinExistence type="predicted"/>
<sequence length="133" mass="15092">MKLIQSLTLQSTFVTALLLGANGAQANNIQNSQVLLHVSPKQCTTLEKGQDCYVNLKVSWQTPTKGDFCLAMAQQPLHCWHDQNQGQFEQELIINTPVSINLLVGDKILQSASIKYAWLYKNRISKTVRWRMF</sequence>
<feature type="chain" id="PRO_5032333278" evidence="1">
    <location>
        <begin position="27"/>
        <end position="133"/>
    </location>
</feature>
<evidence type="ECO:0000313" key="3">
    <source>
        <dbReference type="Proteomes" id="UP000586305"/>
    </source>
</evidence>
<comment type="caution">
    <text evidence="2">The sequence shown here is derived from an EMBL/GenBank/DDBJ whole genome shotgun (WGS) entry which is preliminary data.</text>
</comment>
<dbReference type="Proteomes" id="UP000586305">
    <property type="component" value="Unassembled WGS sequence"/>
</dbReference>
<evidence type="ECO:0000313" key="2">
    <source>
        <dbReference type="EMBL" id="NOU51452.1"/>
    </source>
</evidence>
<reference evidence="2 3" key="1">
    <citation type="submission" date="2020-04" db="EMBL/GenBank/DDBJ databases">
        <title>Pseudoalteromonas caenipelagi sp. nov., isolated from a tidal flat.</title>
        <authorList>
            <person name="Park S."/>
            <person name="Yoon J.-H."/>
        </authorList>
    </citation>
    <scope>NUCLEOTIDE SEQUENCE [LARGE SCALE GENOMIC DNA]</scope>
    <source>
        <strain evidence="2 3">JBTF-M23</strain>
    </source>
</reference>
<keyword evidence="1" id="KW-0732">Signal</keyword>
<dbReference type="AlphaFoldDB" id="A0A849VDH9"/>
<name>A0A849VDH9_9GAMM</name>
<dbReference type="EMBL" id="JABBPG010000005">
    <property type="protein sequence ID" value="NOU51452.1"/>
    <property type="molecule type" value="Genomic_DNA"/>
</dbReference>
<feature type="signal peptide" evidence="1">
    <location>
        <begin position="1"/>
        <end position="26"/>
    </location>
</feature>
<organism evidence="2 3">
    <name type="scientific">Pseudoalteromonas caenipelagi</name>
    <dbReference type="NCBI Taxonomy" id="2726988"/>
    <lineage>
        <taxon>Bacteria</taxon>
        <taxon>Pseudomonadati</taxon>
        <taxon>Pseudomonadota</taxon>
        <taxon>Gammaproteobacteria</taxon>
        <taxon>Alteromonadales</taxon>
        <taxon>Pseudoalteromonadaceae</taxon>
        <taxon>Pseudoalteromonas</taxon>
    </lineage>
</organism>
<dbReference type="InterPro" id="IPR021559">
    <property type="entry name" value="DUF3019"/>
</dbReference>